<dbReference type="PROSITE" id="PS00910">
    <property type="entry name" value="UPF0029"/>
    <property type="match status" value="1"/>
</dbReference>
<dbReference type="Pfam" id="PF01205">
    <property type="entry name" value="Impact_N"/>
    <property type="match status" value="1"/>
</dbReference>
<dbReference type="GO" id="GO:0005737">
    <property type="term" value="C:cytoplasm"/>
    <property type="evidence" value="ECO:0007669"/>
    <property type="project" value="TreeGrafter"/>
</dbReference>
<dbReference type="Pfam" id="PF09186">
    <property type="entry name" value="DUF1949"/>
    <property type="match status" value="1"/>
</dbReference>
<dbReference type="OrthoDB" id="9813771at2"/>
<dbReference type="RefSeq" id="WP_092218764.1">
    <property type="nucleotide sequence ID" value="NZ_FNJI01000001.1"/>
</dbReference>
<evidence type="ECO:0000313" key="4">
    <source>
        <dbReference type="EMBL" id="SDO38789.1"/>
    </source>
</evidence>
<organism evidence="4 5">
    <name type="scientific">Desulforhopalus singaporensis</name>
    <dbReference type="NCBI Taxonomy" id="91360"/>
    <lineage>
        <taxon>Bacteria</taxon>
        <taxon>Pseudomonadati</taxon>
        <taxon>Thermodesulfobacteriota</taxon>
        <taxon>Desulfobulbia</taxon>
        <taxon>Desulfobulbales</taxon>
        <taxon>Desulfocapsaceae</taxon>
        <taxon>Desulforhopalus</taxon>
    </lineage>
</organism>
<dbReference type="PANTHER" id="PTHR16301">
    <property type="entry name" value="IMPACT-RELATED"/>
    <property type="match status" value="1"/>
</dbReference>
<dbReference type="InterPro" id="IPR001498">
    <property type="entry name" value="Impact_N"/>
</dbReference>
<evidence type="ECO:0000313" key="5">
    <source>
        <dbReference type="Proteomes" id="UP000199073"/>
    </source>
</evidence>
<dbReference type="SUPFAM" id="SSF54211">
    <property type="entry name" value="Ribosomal protein S5 domain 2-like"/>
    <property type="match status" value="1"/>
</dbReference>
<keyword evidence="5" id="KW-1185">Reference proteome</keyword>
<feature type="domain" description="UPF0029" evidence="3">
    <location>
        <begin position="144"/>
        <end position="199"/>
    </location>
</feature>
<dbReference type="InterPro" id="IPR036956">
    <property type="entry name" value="Impact_N_sf"/>
</dbReference>
<dbReference type="Gene3D" id="3.30.70.240">
    <property type="match status" value="1"/>
</dbReference>
<dbReference type="GO" id="GO:0006446">
    <property type="term" value="P:regulation of translational initiation"/>
    <property type="evidence" value="ECO:0007669"/>
    <property type="project" value="TreeGrafter"/>
</dbReference>
<dbReference type="InterPro" id="IPR015269">
    <property type="entry name" value="UPF0029_Impact_C"/>
</dbReference>
<dbReference type="STRING" id="91360.SAMN05660330_00150"/>
<proteinExistence type="inferred from homology"/>
<dbReference type="AlphaFoldDB" id="A0A1H0J5Q1"/>
<dbReference type="Proteomes" id="UP000199073">
    <property type="component" value="Unassembled WGS sequence"/>
</dbReference>
<dbReference type="InterPro" id="IPR023582">
    <property type="entry name" value="Impact"/>
</dbReference>
<reference evidence="4 5" key="1">
    <citation type="submission" date="2016-10" db="EMBL/GenBank/DDBJ databases">
        <authorList>
            <person name="de Groot N.N."/>
        </authorList>
    </citation>
    <scope>NUCLEOTIDE SEQUENCE [LARGE SCALE GENOMIC DNA]</scope>
    <source>
        <strain evidence="4 5">DSM 12130</strain>
    </source>
</reference>
<dbReference type="EMBL" id="FNJI01000001">
    <property type="protein sequence ID" value="SDO38789.1"/>
    <property type="molecule type" value="Genomic_DNA"/>
</dbReference>
<name>A0A1H0J5Q1_9BACT</name>
<protein>
    <submittedName>
        <fullName evidence="4">Uncharacterized protein, YigZ family</fullName>
    </submittedName>
</protein>
<dbReference type="PANTHER" id="PTHR16301:SF20">
    <property type="entry name" value="IMPACT FAMILY MEMBER YIGZ"/>
    <property type="match status" value="1"/>
</dbReference>
<sequence>MAENGRFLVVTEDVVTEFYEKKSRFISSLATAGSKVDAERFIKNISSLYPGANHNCFAYIVGDPLSPLDIHCSDDGEPSGTAGRPMLSILERNRIGNAVVVVTRYFGGTKLGTGGLVRAYSRAVKEAVEQAQLAEYVERVTVTCSFHYQFEAGVRNLVATMGACLEKCSYLDSVTCTITMDVTVRDLFIAELKDLTSGRVTGLE</sequence>
<dbReference type="InterPro" id="IPR020568">
    <property type="entry name" value="Ribosomal_Su5_D2-typ_SF"/>
</dbReference>
<comment type="similarity">
    <text evidence="1">Belongs to the IMPACT family.</text>
</comment>
<dbReference type="SUPFAM" id="SSF54980">
    <property type="entry name" value="EF-G C-terminal domain-like"/>
    <property type="match status" value="1"/>
</dbReference>
<dbReference type="Gene3D" id="3.30.230.30">
    <property type="entry name" value="Impact, N-terminal domain"/>
    <property type="match status" value="1"/>
</dbReference>
<gene>
    <name evidence="4" type="ORF">SAMN05660330_00150</name>
</gene>
<accession>A0A1H0J5Q1</accession>
<feature type="domain" description="Impact N-terminal" evidence="2">
    <location>
        <begin position="21"/>
        <end position="128"/>
    </location>
</feature>
<dbReference type="InterPro" id="IPR020569">
    <property type="entry name" value="UPF0029_Impact_CS"/>
</dbReference>
<evidence type="ECO:0000259" key="2">
    <source>
        <dbReference type="Pfam" id="PF01205"/>
    </source>
</evidence>
<dbReference type="InterPro" id="IPR035647">
    <property type="entry name" value="EFG_III/V"/>
</dbReference>
<evidence type="ECO:0000259" key="3">
    <source>
        <dbReference type="Pfam" id="PF09186"/>
    </source>
</evidence>
<evidence type="ECO:0000256" key="1">
    <source>
        <dbReference type="ARBA" id="ARBA00007665"/>
    </source>
</evidence>